<dbReference type="GO" id="GO:0005615">
    <property type="term" value="C:extracellular space"/>
    <property type="evidence" value="ECO:0007669"/>
    <property type="project" value="InterPro"/>
</dbReference>
<evidence type="ECO:0000256" key="5">
    <source>
        <dbReference type="ARBA" id="ARBA00022900"/>
    </source>
</evidence>
<evidence type="ECO:0000256" key="2">
    <source>
        <dbReference type="ARBA" id="ARBA00006426"/>
    </source>
</evidence>
<dbReference type="InterPro" id="IPR000215">
    <property type="entry name" value="Serpin_fam"/>
</dbReference>
<dbReference type="GO" id="GO:0004867">
    <property type="term" value="F:serine-type endopeptidase inhibitor activity"/>
    <property type="evidence" value="ECO:0007669"/>
    <property type="project" value="UniProtKB-KW"/>
</dbReference>
<dbReference type="InterPro" id="IPR036186">
    <property type="entry name" value="Serpin_sf"/>
</dbReference>
<reference evidence="11 12" key="2">
    <citation type="submission" date="2017-04" db="EMBL/GenBank/DDBJ databases">
        <title>CpG methylation of centromeres and impact of large insertions on vertebrate speciation.</title>
        <authorList>
            <person name="Ichikawa K."/>
            <person name="Yoshimura J."/>
            <person name="Morishita S."/>
        </authorList>
    </citation>
    <scope>NUCLEOTIDE SEQUENCE</scope>
    <source>
        <strain evidence="11 12">HSOK</strain>
    </source>
</reference>
<comment type="similarity">
    <text evidence="2">Belongs to the serpin family. Ov-serpin subfamily.</text>
</comment>
<dbReference type="InterPro" id="IPR042185">
    <property type="entry name" value="Serpin_sf_2"/>
</dbReference>
<protein>
    <recommendedName>
        <fullName evidence="8">Serpin B6</fullName>
    </recommendedName>
</protein>
<comment type="subunit">
    <text evidence="7">Forms a complex with the monomeric form of beta-tryptase.</text>
</comment>
<keyword evidence="6" id="KW-0007">Acetylation</keyword>
<evidence type="ECO:0000256" key="9">
    <source>
        <dbReference type="SAM" id="MobiDB-lite"/>
    </source>
</evidence>
<dbReference type="GO" id="GO:0005737">
    <property type="term" value="C:cytoplasm"/>
    <property type="evidence" value="ECO:0007669"/>
    <property type="project" value="UniProtKB-SubCell"/>
</dbReference>
<keyword evidence="3" id="KW-0963">Cytoplasm</keyword>
<dbReference type="InterPro" id="IPR023796">
    <property type="entry name" value="Serpin_dom"/>
</dbReference>
<feature type="region of interest" description="Disordered" evidence="9">
    <location>
        <begin position="128"/>
        <end position="148"/>
    </location>
</feature>
<dbReference type="Gene3D" id="1.10.287.580">
    <property type="entry name" value="Helix hairpin bin"/>
    <property type="match status" value="1"/>
</dbReference>
<proteinExistence type="inferred from homology"/>
<dbReference type="PANTHER" id="PTHR11461:SF204">
    <property type="entry name" value="SERPIN B6"/>
    <property type="match status" value="1"/>
</dbReference>
<evidence type="ECO:0000256" key="8">
    <source>
        <dbReference type="ARBA" id="ARBA00039202"/>
    </source>
</evidence>
<sequence>MNGPWRPSSASVDLRRRKHISVLGCVHISVKTTGLKLRFSETSDSSTQQFQRPAEIMASLNTVSSANTNFSLDLFKQLSNKDKTANVFYSPFSISSALAMVMLGARGTTASQMTEVLCFSKAGKQQQQQPQQQQQAKGAQQMMQMQQQGKASLPAQVKSLKLRDSQDQVHASFAELLGQLNKPKASYALSVANRLFGEQTYQFVEEFLGNSRKHYKAELEKVNFMQSSEAARLNINTWVEKQTQGKIRDILAEGSLNNLTRLVLVNAIYFKGNWNKKFDAQETRDADFRLNKNAKKTVKMMYRTSKFPLTYIPEINCQILEMPYKDKELSMLVFLPTDIEDSTTGLEKLEKALTYENFMEWTRPDMMNEVEVRVGFPRFKMEQKYDMKKVLVSMGMADAFDMSKCDFSGMSPANDLVLSEVFHKAFVEVNEEGTEAAAATAADMMVGCALNMSADVFIADHPFLFFIRHNRSMSILFAGRYCSPQ</sequence>
<evidence type="ECO:0000313" key="11">
    <source>
        <dbReference type="Ensembl" id="ENSORLP00015002469.1"/>
    </source>
</evidence>
<evidence type="ECO:0000256" key="3">
    <source>
        <dbReference type="ARBA" id="ARBA00022490"/>
    </source>
</evidence>
<name>A0A3P9H4Q7_ORYLA</name>
<dbReference type="InterPro" id="IPR042178">
    <property type="entry name" value="Serpin_sf_1"/>
</dbReference>
<dbReference type="Gene3D" id="2.30.39.10">
    <property type="entry name" value="Alpha-1-antitrypsin, domain 1"/>
    <property type="match status" value="1"/>
</dbReference>
<dbReference type="Proteomes" id="UP000265200">
    <property type="component" value="Chromosome 20"/>
</dbReference>
<dbReference type="PROSITE" id="PS00284">
    <property type="entry name" value="SERPIN"/>
    <property type="match status" value="1"/>
</dbReference>
<dbReference type="SMART" id="SM00093">
    <property type="entry name" value="SERPIN"/>
    <property type="match status" value="1"/>
</dbReference>
<organism evidence="11 12">
    <name type="scientific">Oryzias latipes</name>
    <name type="common">Japanese rice fish</name>
    <name type="synonym">Japanese killifish</name>
    <dbReference type="NCBI Taxonomy" id="8090"/>
    <lineage>
        <taxon>Eukaryota</taxon>
        <taxon>Metazoa</taxon>
        <taxon>Chordata</taxon>
        <taxon>Craniata</taxon>
        <taxon>Vertebrata</taxon>
        <taxon>Euteleostomi</taxon>
        <taxon>Actinopterygii</taxon>
        <taxon>Neopterygii</taxon>
        <taxon>Teleostei</taxon>
        <taxon>Neoteleostei</taxon>
        <taxon>Acanthomorphata</taxon>
        <taxon>Ovalentaria</taxon>
        <taxon>Atherinomorphae</taxon>
        <taxon>Beloniformes</taxon>
        <taxon>Adrianichthyidae</taxon>
        <taxon>Oryziinae</taxon>
        <taxon>Oryzias</taxon>
    </lineage>
</organism>
<dbReference type="Gene3D" id="3.30.497.10">
    <property type="entry name" value="Antithrombin, subunit I, domain 2"/>
    <property type="match status" value="1"/>
</dbReference>
<dbReference type="InterPro" id="IPR023795">
    <property type="entry name" value="Serpin_CS"/>
</dbReference>
<keyword evidence="5" id="KW-0722">Serine protease inhibitor</keyword>
<evidence type="ECO:0000313" key="12">
    <source>
        <dbReference type="Proteomes" id="UP000265200"/>
    </source>
</evidence>
<evidence type="ECO:0000259" key="10">
    <source>
        <dbReference type="SMART" id="SM00093"/>
    </source>
</evidence>
<evidence type="ECO:0000256" key="4">
    <source>
        <dbReference type="ARBA" id="ARBA00022690"/>
    </source>
</evidence>
<dbReference type="PANTHER" id="PTHR11461">
    <property type="entry name" value="SERINE PROTEASE INHIBITOR, SERPIN"/>
    <property type="match status" value="1"/>
</dbReference>
<comment type="subcellular location">
    <subcellularLocation>
        <location evidence="1">Cytoplasm</location>
    </subcellularLocation>
</comment>
<evidence type="ECO:0000256" key="1">
    <source>
        <dbReference type="ARBA" id="ARBA00004496"/>
    </source>
</evidence>
<feature type="domain" description="Serpin" evidence="10">
    <location>
        <begin position="72"/>
        <end position="484"/>
    </location>
</feature>
<reference evidence="11" key="3">
    <citation type="submission" date="2025-08" db="UniProtKB">
        <authorList>
            <consortium name="Ensembl"/>
        </authorList>
    </citation>
    <scope>IDENTIFICATION</scope>
    <source>
        <strain evidence="11">HSOK</strain>
    </source>
</reference>
<keyword evidence="4" id="KW-0646">Protease inhibitor</keyword>
<reference evidence="11" key="4">
    <citation type="submission" date="2025-09" db="UniProtKB">
        <authorList>
            <consortium name="Ensembl"/>
        </authorList>
    </citation>
    <scope>IDENTIFICATION</scope>
    <source>
        <strain evidence="11">HSOK</strain>
    </source>
</reference>
<dbReference type="CDD" id="cd19956">
    <property type="entry name" value="serpinB"/>
    <property type="match status" value="1"/>
</dbReference>
<dbReference type="Pfam" id="PF00079">
    <property type="entry name" value="Serpin"/>
    <property type="match status" value="1"/>
</dbReference>
<dbReference type="SUPFAM" id="SSF56574">
    <property type="entry name" value="Serpins"/>
    <property type="match status" value="1"/>
</dbReference>
<evidence type="ECO:0000256" key="7">
    <source>
        <dbReference type="ARBA" id="ARBA00038828"/>
    </source>
</evidence>
<evidence type="ECO:0000256" key="6">
    <source>
        <dbReference type="ARBA" id="ARBA00022990"/>
    </source>
</evidence>
<reference key="1">
    <citation type="journal article" date="2007" name="Nature">
        <title>The medaka draft genome and insights into vertebrate genome evolution.</title>
        <authorList>
            <person name="Kasahara M."/>
            <person name="Naruse K."/>
            <person name="Sasaki S."/>
            <person name="Nakatani Y."/>
            <person name="Qu W."/>
            <person name="Ahsan B."/>
            <person name="Yamada T."/>
            <person name="Nagayasu Y."/>
            <person name="Doi K."/>
            <person name="Kasai Y."/>
            <person name="Jindo T."/>
            <person name="Kobayashi D."/>
            <person name="Shimada A."/>
            <person name="Toyoda A."/>
            <person name="Kuroki Y."/>
            <person name="Fujiyama A."/>
            <person name="Sasaki T."/>
            <person name="Shimizu A."/>
            <person name="Asakawa S."/>
            <person name="Shimizu N."/>
            <person name="Hashimoto S."/>
            <person name="Yang J."/>
            <person name="Lee Y."/>
            <person name="Matsushima K."/>
            <person name="Sugano S."/>
            <person name="Sakaizumi M."/>
            <person name="Narita T."/>
            <person name="Ohishi K."/>
            <person name="Haga S."/>
            <person name="Ohta F."/>
            <person name="Nomoto H."/>
            <person name="Nogata K."/>
            <person name="Morishita T."/>
            <person name="Endo T."/>
            <person name="Shin-I T."/>
            <person name="Takeda H."/>
            <person name="Morishita S."/>
            <person name="Kohara Y."/>
        </authorList>
    </citation>
    <scope>NUCLEOTIDE SEQUENCE [LARGE SCALE GENOMIC DNA]</scope>
    <source>
        <strain>Hd-rR</strain>
    </source>
</reference>
<dbReference type="FunFam" id="2.30.39.10:FF:000014">
    <property type="entry name" value="Serpin family B member 9"/>
    <property type="match status" value="1"/>
</dbReference>
<dbReference type="AlphaFoldDB" id="A0A3P9H4Q7"/>
<accession>A0A3P9H4Q7</accession>
<dbReference type="Ensembl" id="ENSORLT00015010901.1">
    <property type="protein sequence ID" value="ENSORLP00015002469.1"/>
    <property type="gene ID" value="ENSORLG00015003185.1"/>
</dbReference>